<comment type="similarity">
    <text evidence="1">Belongs to the sigma-70 factor family. ECF subfamily.</text>
</comment>
<evidence type="ECO:0000256" key="2">
    <source>
        <dbReference type="ARBA" id="ARBA00023015"/>
    </source>
</evidence>
<dbReference type="Pfam" id="PF04542">
    <property type="entry name" value="Sigma70_r2"/>
    <property type="match status" value="1"/>
</dbReference>
<keyword evidence="4" id="KW-0804">Transcription</keyword>
<dbReference type="InterPro" id="IPR007627">
    <property type="entry name" value="RNA_pol_sigma70_r2"/>
</dbReference>
<dbReference type="GO" id="GO:0003677">
    <property type="term" value="F:DNA binding"/>
    <property type="evidence" value="ECO:0007669"/>
    <property type="project" value="InterPro"/>
</dbReference>
<keyword evidence="2" id="KW-0805">Transcription regulation</keyword>
<accession>A0A9N7JJH3</accession>
<dbReference type="Proteomes" id="UP000280586">
    <property type="component" value="Chromosome"/>
</dbReference>
<dbReference type="OrthoDB" id="9782703at2"/>
<name>A0A9N7JJH3_CLOSE</name>
<reference evidence="7 8" key="1">
    <citation type="submission" date="2017-09" db="EMBL/GenBank/DDBJ databases">
        <authorList>
            <person name="Thomas P."/>
            <person name="Seyboldt C."/>
        </authorList>
    </citation>
    <scope>NUCLEOTIDE SEQUENCE [LARGE SCALE GENOMIC DNA]</scope>
    <source>
        <strain evidence="7 8">DSM 7534</strain>
    </source>
</reference>
<protein>
    <submittedName>
        <fullName evidence="7">Sigma-70 family RNA polymerase sigma factor</fullName>
    </submittedName>
</protein>
<evidence type="ECO:0000313" key="8">
    <source>
        <dbReference type="Proteomes" id="UP000280586"/>
    </source>
</evidence>
<evidence type="ECO:0000256" key="1">
    <source>
        <dbReference type="ARBA" id="ARBA00010641"/>
    </source>
</evidence>
<organism evidence="7 8">
    <name type="scientific">Clostridium septicum</name>
    <dbReference type="NCBI Taxonomy" id="1504"/>
    <lineage>
        <taxon>Bacteria</taxon>
        <taxon>Bacillati</taxon>
        <taxon>Bacillota</taxon>
        <taxon>Clostridia</taxon>
        <taxon>Eubacteriales</taxon>
        <taxon>Clostridiaceae</taxon>
        <taxon>Clostridium</taxon>
    </lineage>
</organism>
<dbReference type="GO" id="GO:0006352">
    <property type="term" value="P:DNA-templated transcription initiation"/>
    <property type="evidence" value="ECO:0007669"/>
    <property type="project" value="InterPro"/>
</dbReference>
<dbReference type="SUPFAM" id="SSF88659">
    <property type="entry name" value="Sigma3 and sigma4 domains of RNA polymerase sigma factors"/>
    <property type="match status" value="1"/>
</dbReference>
<evidence type="ECO:0000313" key="7">
    <source>
        <dbReference type="EMBL" id="AYE33763.1"/>
    </source>
</evidence>
<evidence type="ECO:0000256" key="3">
    <source>
        <dbReference type="ARBA" id="ARBA00023082"/>
    </source>
</evidence>
<dbReference type="KEGG" id="csep:CP523_04380"/>
<dbReference type="InterPro" id="IPR014284">
    <property type="entry name" value="RNA_pol_sigma-70_dom"/>
</dbReference>
<dbReference type="PANTHER" id="PTHR43133:SF51">
    <property type="entry name" value="RNA POLYMERASE SIGMA FACTOR"/>
    <property type="match status" value="1"/>
</dbReference>
<dbReference type="Pfam" id="PF08281">
    <property type="entry name" value="Sigma70_r4_2"/>
    <property type="match status" value="1"/>
</dbReference>
<sequence length="183" mass="21999">MEVYTLDIMKEIIRWQSGNYDAFNKIYTRYYERIYWLCFNILKEEDDAMDATQETFIEALKRINKLKNVKAFYSWIRKIAVCICNKIIIKNKKNLIINDEDLKLYKDSEDQRPEVVFLKNENRDLMLSSINRLKAKKRDVIFLYYYKDLDIQTISEVLNCPVGTVKSRLNSARNDLKNYYKAI</sequence>
<feature type="domain" description="RNA polymerase sigma-70 region 2" evidence="5">
    <location>
        <begin position="26"/>
        <end position="81"/>
    </location>
</feature>
<dbReference type="Gene3D" id="1.10.10.10">
    <property type="entry name" value="Winged helix-like DNA-binding domain superfamily/Winged helix DNA-binding domain"/>
    <property type="match status" value="1"/>
</dbReference>
<evidence type="ECO:0000259" key="6">
    <source>
        <dbReference type="Pfam" id="PF08281"/>
    </source>
</evidence>
<dbReference type="NCBIfam" id="TIGR02937">
    <property type="entry name" value="sigma70-ECF"/>
    <property type="match status" value="1"/>
</dbReference>
<dbReference type="PANTHER" id="PTHR43133">
    <property type="entry name" value="RNA POLYMERASE ECF-TYPE SIGMA FACTO"/>
    <property type="match status" value="1"/>
</dbReference>
<proteinExistence type="inferred from homology"/>
<dbReference type="AlphaFoldDB" id="A0A9N7JJH3"/>
<dbReference type="InterPro" id="IPR013324">
    <property type="entry name" value="RNA_pol_sigma_r3/r4-like"/>
</dbReference>
<dbReference type="InterPro" id="IPR013325">
    <property type="entry name" value="RNA_pol_sigma_r2"/>
</dbReference>
<evidence type="ECO:0000256" key="4">
    <source>
        <dbReference type="ARBA" id="ARBA00023163"/>
    </source>
</evidence>
<dbReference type="InterPro" id="IPR013249">
    <property type="entry name" value="RNA_pol_sigma70_r4_t2"/>
</dbReference>
<feature type="domain" description="RNA polymerase sigma factor 70 region 4 type 2" evidence="6">
    <location>
        <begin position="126"/>
        <end position="175"/>
    </location>
</feature>
<dbReference type="EMBL" id="CP023671">
    <property type="protein sequence ID" value="AYE33763.1"/>
    <property type="molecule type" value="Genomic_DNA"/>
</dbReference>
<dbReference type="Gene3D" id="1.10.1740.10">
    <property type="match status" value="1"/>
</dbReference>
<keyword evidence="3" id="KW-0731">Sigma factor</keyword>
<dbReference type="CDD" id="cd06171">
    <property type="entry name" value="Sigma70_r4"/>
    <property type="match status" value="1"/>
</dbReference>
<evidence type="ECO:0000259" key="5">
    <source>
        <dbReference type="Pfam" id="PF04542"/>
    </source>
</evidence>
<dbReference type="GO" id="GO:0016987">
    <property type="term" value="F:sigma factor activity"/>
    <property type="evidence" value="ECO:0007669"/>
    <property type="project" value="UniProtKB-KW"/>
</dbReference>
<dbReference type="SUPFAM" id="SSF88946">
    <property type="entry name" value="Sigma2 domain of RNA polymerase sigma factors"/>
    <property type="match status" value="1"/>
</dbReference>
<dbReference type="InterPro" id="IPR036388">
    <property type="entry name" value="WH-like_DNA-bd_sf"/>
</dbReference>
<gene>
    <name evidence="7" type="ORF">CP523_04380</name>
</gene>
<dbReference type="InterPro" id="IPR039425">
    <property type="entry name" value="RNA_pol_sigma-70-like"/>
</dbReference>